<evidence type="ECO:0000313" key="2">
    <source>
        <dbReference type="Proteomes" id="UP001233673"/>
    </source>
</evidence>
<protein>
    <submittedName>
        <fullName evidence="1">Uncharacterized protein</fullName>
    </submittedName>
</protein>
<reference evidence="2" key="1">
    <citation type="submission" date="2023-05" db="EMBL/GenBank/DDBJ databases">
        <title>Draft genome of Pseudofrankia sp. BMG5.37.</title>
        <authorList>
            <person name="Gtari M."/>
            <person name="Ghodhbane F."/>
            <person name="Sbissi I."/>
        </authorList>
    </citation>
    <scope>NUCLEOTIDE SEQUENCE [LARGE SCALE GENOMIC DNA]</scope>
    <source>
        <strain evidence="2">BMG 814</strain>
    </source>
</reference>
<name>A0ABT9I6G0_9ACTN</name>
<keyword evidence="2" id="KW-1185">Reference proteome</keyword>
<organism evidence="1 2">
    <name type="scientific">Blastococcus carthaginiensis</name>
    <dbReference type="NCBI Taxonomy" id="3050034"/>
    <lineage>
        <taxon>Bacteria</taxon>
        <taxon>Bacillati</taxon>
        <taxon>Actinomycetota</taxon>
        <taxon>Actinomycetes</taxon>
        <taxon>Geodermatophilales</taxon>
        <taxon>Geodermatophilaceae</taxon>
        <taxon>Blastococcus</taxon>
    </lineage>
</organism>
<accession>A0ABT9I6G0</accession>
<sequence>MRDAREYCTRHPAVGKFVDLRETAPDTGETIQSLVPFGAYRSLHTGRGRGATYWDEEFETCWLVGYHEYHAAGDRKDVYEYFKRLDGADRLAPTADDFENLLSETPSTLIDALRELAPQLLGEARAFPGDEVRKDFVASVQPGDAGTAIMTVDIVCETDGDLEEGWLGLSLSRPM</sequence>
<comment type="caution">
    <text evidence="1">The sequence shown here is derived from an EMBL/GenBank/DDBJ whole genome shotgun (WGS) entry which is preliminary data.</text>
</comment>
<evidence type="ECO:0000313" key="1">
    <source>
        <dbReference type="EMBL" id="MDP5181133.1"/>
    </source>
</evidence>
<dbReference type="RefSeq" id="WP_305997908.1">
    <property type="nucleotide sequence ID" value="NZ_JASNFN010000001.1"/>
</dbReference>
<dbReference type="Proteomes" id="UP001233673">
    <property type="component" value="Unassembled WGS sequence"/>
</dbReference>
<gene>
    <name evidence="1" type="ORF">QOZ88_00635</name>
</gene>
<dbReference type="EMBL" id="JASNFN010000001">
    <property type="protein sequence ID" value="MDP5181133.1"/>
    <property type="molecule type" value="Genomic_DNA"/>
</dbReference>
<proteinExistence type="predicted"/>